<gene>
    <name evidence="2" type="ORF">PB01_16355</name>
</gene>
<keyword evidence="3" id="KW-1185">Reference proteome</keyword>
<accession>A0A5J6STK0</accession>
<organism evidence="2 3">
    <name type="scientific">Psychrobacillus glaciei</name>
    <dbReference type="NCBI Taxonomy" id="2283160"/>
    <lineage>
        <taxon>Bacteria</taxon>
        <taxon>Bacillati</taxon>
        <taxon>Bacillota</taxon>
        <taxon>Bacilli</taxon>
        <taxon>Bacillales</taxon>
        <taxon>Bacillaceae</taxon>
        <taxon>Psychrobacillus</taxon>
    </lineage>
</organism>
<reference evidence="2 3" key="1">
    <citation type="submission" date="2018-07" db="EMBL/GenBank/DDBJ databases">
        <title>Complete genome sequence of Psychrobacillus sp. PB01, isolated from iceberg, and comparative genome analysis of Psychrobacillus strains.</title>
        <authorList>
            <person name="Lee P.C."/>
        </authorList>
    </citation>
    <scope>NUCLEOTIDE SEQUENCE [LARGE SCALE GENOMIC DNA]</scope>
    <source>
        <strain evidence="2 3">PB01</strain>
    </source>
</reference>
<dbReference type="KEGG" id="psyo:PB01_16355"/>
<evidence type="ECO:0000313" key="3">
    <source>
        <dbReference type="Proteomes" id="UP000325517"/>
    </source>
</evidence>
<dbReference type="AlphaFoldDB" id="A0A5J6STK0"/>
<sequence length="152" mass="17371">MYVHKIFNSLLLIALISVTMLISACSSKSNTEEVQTEEILAYLTNYDEKTKSLTFDEIEWIDQSDTGRIKELGLDPESDFPSGFRVYNESEQTKSLKVSDDVEIDVVNGANLQEPLIIDIQELAKHIQVYKPLFYLTINNNVIIKMSEKYTP</sequence>
<keyword evidence="1" id="KW-0732">Signal</keyword>
<feature type="chain" id="PRO_5038510211" description="DUF4825 domain-containing protein" evidence="1">
    <location>
        <begin position="25"/>
        <end position="152"/>
    </location>
</feature>
<evidence type="ECO:0008006" key="4">
    <source>
        <dbReference type="Google" id="ProtNLM"/>
    </source>
</evidence>
<dbReference type="Proteomes" id="UP000325517">
    <property type="component" value="Chromosome"/>
</dbReference>
<feature type="signal peptide" evidence="1">
    <location>
        <begin position="1"/>
        <end position="24"/>
    </location>
</feature>
<proteinExistence type="predicted"/>
<evidence type="ECO:0000313" key="2">
    <source>
        <dbReference type="EMBL" id="QFG00255.1"/>
    </source>
</evidence>
<protein>
    <recommendedName>
        <fullName evidence="4">DUF4825 domain-containing protein</fullName>
    </recommendedName>
</protein>
<dbReference type="EMBL" id="CP031223">
    <property type="protein sequence ID" value="QFG00255.1"/>
    <property type="molecule type" value="Genomic_DNA"/>
</dbReference>
<name>A0A5J6STK0_9BACI</name>
<evidence type="ECO:0000256" key="1">
    <source>
        <dbReference type="SAM" id="SignalP"/>
    </source>
</evidence>
<dbReference type="PROSITE" id="PS51257">
    <property type="entry name" value="PROKAR_LIPOPROTEIN"/>
    <property type="match status" value="1"/>
</dbReference>